<dbReference type="Pfam" id="PF05368">
    <property type="entry name" value="NmrA"/>
    <property type="match status" value="1"/>
</dbReference>
<feature type="domain" description="NmrA-like" evidence="1">
    <location>
        <begin position="8"/>
        <end position="247"/>
    </location>
</feature>
<dbReference type="EMBL" id="DS995705">
    <property type="protein sequence ID" value="EEQ32666.1"/>
    <property type="molecule type" value="Genomic_DNA"/>
</dbReference>
<protein>
    <recommendedName>
        <fullName evidence="1">NmrA-like domain-containing protein</fullName>
    </recommendedName>
</protein>
<dbReference type="RefSeq" id="XP_002845616.1">
    <property type="nucleotide sequence ID" value="XM_002845570.1"/>
</dbReference>
<dbReference type="Gene3D" id="3.90.25.10">
    <property type="entry name" value="UDP-galactose 4-epimerase, domain 1"/>
    <property type="match status" value="1"/>
</dbReference>
<dbReference type="InterPro" id="IPR008030">
    <property type="entry name" value="NmrA-like"/>
</dbReference>
<dbReference type="GeneID" id="9224622"/>
<dbReference type="Proteomes" id="UP000002035">
    <property type="component" value="Unassembled WGS sequence"/>
</dbReference>
<dbReference type="InterPro" id="IPR036291">
    <property type="entry name" value="NAD(P)-bd_dom_sf"/>
</dbReference>
<dbReference type="HOGENOM" id="CLU_007383_10_4_1"/>
<dbReference type="PANTHER" id="PTHR47129">
    <property type="entry name" value="QUINONE OXIDOREDUCTASE 2"/>
    <property type="match status" value="1"/>
</dbReference>
<name>C5FS13_ARTOC</name>
<sequence length="321" mass="35223">MLSPVKYLVTGASSGLGGSVLATLYKNISDPSQLAAASSRPQTGLELQKAYPGIQFRCLDYNDPKSLVDALQGIERFFFVSSPEVNTEKRNRQHEQVVKASVEAKVGHVYYSSLAFGGYGSESTASVQQAHYVTEKLLEDSGLPYTSVREGVYIDAFPVFVFWYPNTTTIYLSGDGLVAFASRDELGEATAQLILRDPTSLRLKNHIALLTGSRTYKLTDVINAISDATGKQIEVKRVSKEEFPHIMAKEDAKDGRGGKSAAFFTSWQSLVESMERGDAATVDPLMGELLGREPYDALEYVKKLVKGSADKGGYTWHQNYT</sequence>
<dbReference type="eggNOG" id="ENOG502S5T1">
    <property type="taxonomic scope" value="Eukaryota"/>
</dbReference>
<accession>C5FS13</accession>
<dbReference type="OMA" id="NGWYHEN"/>
<dbReference type="SUPFAM" id="SSF51735">
    <property type="entry name" value="NAD(P)-binding Rossmann-fold domains"/>
    <property type="match status" value="1"/>
</dbReference>
<evidence type="ECO:0000259" key="1">
    <source>
        <dbReference type="Pfam" id="PF05368"/>
    </source>
</evidence>
<dbReference type="InterPro" id="IPR052718">
    <property type="entry name" value="NmrA-type_oxidoreductase"/>
</dbReference>
<evidence type="ECO:0000313" key="3">
    <source>
        <dbReference type="Proteomes" id="UP000002035"/>
    </source>
</evidence>
<dbReference type="AlphaFoldDB" id="C5FS13"/>
<evidence type="ECO:0000313" key="2">
    <source>
        <dbReference type="EMBL" id="EEQ32666.1"/>
    </source>
</evidence>
<dbReference type="VEuPathDB" id="FungiDB:MCYG_05485"/>
<organism evidence="2 3">
    <name type="scientific">Arthroderma otae (strain ATCC MYA-4605 / CBS 113480)</name>
    <name type="common">Microsporum canis</name>
    <dbReference type="NCBI Taxonomy" id="554155"/>
    <lineage>
        <taxon>Eukaryota</taxon>
        <taxon>Fungi</taxon>
        <taxon>Dikarya</taxon>
        <taxon>Ascomycota</taxon>
        <taxon>Pezizomycotina</taxon>
        <taxon>Eurotiomycetes</taxon>
        <taxon>Eurotiomycetidae</taxon>
        <taxon>Onygenales</taxon>
        <taxon>Arthrodermataceae</taxon>
        <taxon>Microsporum</taxon>
    </lineage>
</organism>
<dbReference type="PANTHER" id="PTHR47129:SF1">
    <property type="entry name" value="NMRA-LIKE DOMAIN-CONTAINING PROTEIN"/>
    <property type="match status" value="1"/>
</dbReference>
<dbReference type="STRING" id="554155.C5FS13"/>
<gene>
    <name evidence="2" type="ORF">MCYG_05485</name>
</gene>
<reference evidence="3" key="1">
    <citation type="journal article" date="2012" name="MBio">
        <title>Comparative genome analysis of Trichophyton rubrum and related dermatophytes reveals candidate genes involved in infection.</title>
        <authorList>
            <person name="Martinez D.A."/>
            <person name="Oliver B.G."/>
            <person name="Graeser Y."/>
            <person name="Goldberg J.M."/>
            <person name="Li W."/>
            <person name="Martinez-Rossi N.M."/>
            <person name="Monod M."/>
            <person name="Shelest E."/>
            <person name="Barton R.C."/>
            <person name="Birch E."/>
            <person name="Brakhage A.A."/>
            <person name="Chen Z."/>
            <person name="Gurr S.J."/>
            <person name="Heiman D."/>
            <person name="Heitman J."/>
            <person name="Kosti I."/>
            <person name="Rossi A."/>
            <person name="Saif S."/>
            <person name="Samalova M."/>
            <person name="Saunders C.W."/>
            <person name="Shea T."/>
            <person name="Summerbell R.C."/>
            <person name="Xu J."/>
            <person name="Young S."/>
            <person name="Zeng Q."/>
            <person name="Birren B.W."/>
            <person name="Cuomo C.A."/>
            <person name="White T.C."/>
        </authorList>
    </citation>
    <scope>NUCLEOTIDE SEQUENCE [LARGE SCALE GENOMIC DNA]</scope>
    <source>
        <strain evidence="3">ATCC MYA-4605 / CBS 113480</strain>
    </source>
</reference>
<keyword evidence="3" id="KW-1185">Reference proteome</keyword>
<dbReference type="OrthoDB" id="419598at2759"/>
<dbReference type="Gene3D" id="3.40.50.720">
    <property type="entry name" value="NAD(P)-binding Rossmann-like Domain"/>
    <property type="match status" value="1"/>
</dbReference>
<proteinExistence type="predicted"/>